<feature type="non-terminal residue" evidence="1">
    <location>
        <position position="1"/>
    </location>
</feature>
<dbReference type="EMBL" id="UOEM01000002">
    <property type="protein sequence ID" value="VAW10009.1"/>
    <property type="molecule type" value="Genomic_DNA"/>
</dbReference>
<dbReference type="AlphaFoldDB" id="A0A3B0TCZ3"/>
<organism evidence="1">
    <name type="scientific">hydrothermal vent metagenome</name>
    <dbReference type="NCBI Taxonomy" id="652676"/>
    <lineage>
        <taxon>unclassified sequences</taxon>
        <taxon>metagenomes</taxon>
        <taxon>ecological metagenomes</taxon>
    </lineage>
</organism>
<accession>A0A3B0TCZ3</accession>
<name>A0A3B0TCZ3_9ZZZZ</name>
<evidence type="ECO:0000313" key="1">
    <source>
        <dbReference type="EMBL" id="VAW10009.1"/>
    </source>
</evidence>
<gene>
    <name evidence="1" type="ORF">MNBD_ALPHA09-1643</name>
</gene>
<reference evidence="1" key="1">
    <citation type="submission" date="2018-06" db="EMBL/GenBank/DDBJ databases">
        <authorList>
            <person name="Zhirakovskaya E."/>
        </authorList>
    </citation>
    <scope>NUCLEOTIDE SEQUENCE</scope>
</reference>
<protein>
    <submittedName>
        <fullName evidence="1">Uncharacterized protein</fullName>
    </submittedName>
</protein>
<sequence length="28" mass="3109">VDALGIFPDGDYKTALAEAVEFAIRRRN</sequence>
<proteinExistence type="predicted"/>